<dbReference type="GO" id="GO:0003723">
    <property type="term" value="F:RNA binding"/>
    <property type="evidence" value="ECO:0007669"/>
    <property type="project" value="UniProtKB-UniRule"/>
</dbReference>
<keyword evidence="2 5" id="KW-0378">Hydrolase</keyword>
<keyword evidence="5" id="KW-0347">Helicase</keyword>
<dbReference type="PANTHER" id="PTHR24031">
    <property type="entry name" value="RNA HELICASE"/>
    <property type="match status" value="1"/>
</dbReference>
<dbReference type="InterPro" id="IPR027417">
    <property type="entry name" value="P-loop_NTPase"/>
</dbReference>
<dbReference type="Pfam" id="PF00271">
    <property type="entry name" value="Helicase_C"/>
    <property type="match status" value="1"/>
</dbReference>
<dbReference type="SUPFAM" id="SSF52540">
    <property type="entry name" value="P-loop containing nucleoside triphosphate hydrolases"/>
    <property type="match status" value="1"/>
</dbReference>
<keyword evidence="4 5" id="KW-0694">RNA-binding</keyword>
<organism evidence="9 10">
    <name type="scientific">Rhizoclosmatium globosum</name>
    <dbReference type="NCBI Taxonomy" id="329046"/>
    <lineage>
        <taxon>Eukaryota</taxon>
        <taxon>Fungi</taxon>
        <taxon>Fungi incertae sedis</taxon>
        <taxon>Chytridiomycota</taxon>
        <taxon>Chytridiomycota incertae sedis</taxon>
        <taxon>Chytridiomycetes</taxon>
        <taxon>Chytridiales</taxon>
        <taxon>Chytriomycetaceae</taxon>
        <taxon>Rhizoclosmatium</taxon>
    </lineage>
</organism>
<keyword evidence="1 5" id="KW-0547">Nucleotide-binding</keyword>
<evidence type="ECO:0000313" key="10">
    <source>
        <dbReference type="Proteomes" id="UP000193642"/>
    </source>
</evidence>
<dbReference type="PROSITE" id="PS51194">
    <property type="entry name" value="HELICASE_CTER"/>
    <property type="match status" value="1"/>
</dbReference>
<evidence type="ECO:0000256" key="2">
    <source>
        <dbReference type="ARBA" id="ARBA00022801"/>
    </source>
</evidence>
<dbReference type="GO" id="GO:0005524">
    <property type="term" value="F:ATP binding"/>
    <property type="evidence" value="ECO:0007669"/>
    <property type="project" value="UniProtKB-UniRule"/>
</dbReference>
<feature type="compositionally biased region" description="Basic and acidic residues" evidence="6">
    <location>
        <begin position="605"/>
        <end position="623"/>
    </location>
</feature>
<dbReference type="Proteomes" id="UP000193642">
    <property type="component" value="Unassembled WGS sequence"/>
</dbReference>
<reference evidence="9 10" key="1">
    <citation type="submission" date="2016-07" db="EMBL/GenBank/DDBJ databases">
        <title>Pervasive Adenine N6-methylation of Active Genes in Fungi.</title>
        <authorList>
            <consortium name="DOE Joint Genome Institute"/>
            <person name="Mondo S.J."/>
            <person name="Dannebaum R.O."/>
            <person name="Kuo R.C."/>
            <person name="Labutti K."/>
            <person name="Haridas S."/>
            <person name="Kuo A."/>
            <person name="Salamov A."/>
            <person name="Ahrendt S.R."/>
            <person name="Lipzen A."/>
            <person name="Sullivan W."/>
            <person name="Andreopoulos W.B."/>
            <person name="Clum A."/>
            <person name="Lindquist E."/>
            <person name="Daum C."/>
            <person name="Ramamoorthy G.K."/>
            <person name="Gryganskyi A."/>
            <person name="Culley D."/>
            <person name="Magnuson J.K."/>
            <person name="James T.Y."/>
            <person name="O'Malley M.A."/>
            <person name="Stajich J.E."/>
            <person name="Spatafora J.W."/>
            <person name="Visel A."/>
            <person name="Grigoriev I.V."/>
        </authorList>
    </citation>
    <scope>NUCLEOTIDE SEQUENCE [LARGE SCALE GENOMIC DNA]</scope>
    <source>
        <strain evidence="9 10">JEL800</strain>
    </source>
</reference>
<feature type="region of interest" description="Disordered" evidence="6">
    <location>
        <begin position="588"/>
        <end position="640"/>
    </location>
</feature>
<comment type="function">
    <text evidence="5">RNA helicase.</text>
</comment>
<dbReference type="SMART" id="SM00487">
    <property type="entry name" value="DEXDc"/>
    <property type="match status" value="1"/>
</dbReference>
<comment type="catalytic activity">
    <reaction evidence="5">
        <text>ATP + H2O = ADP + phosphate + H(+)</text>
        <dbReference type="Rhea" id="RHEA:13065"/>
        <dbReference type="ChEBI" id="CHEBI:15377"/>
        <dbReference type="ChEBI" id="CHEBI:15378"/>
        <dbReference type="ChEBI" id="CHEBI:30616"/>
        <dbReference type="ChEBI" id="CHEBI:43474"/>
        <dbReference type="ChEBI" id="CHEBI:456216"/>
        <dbReference type="EC" id="3.6.4.13"/>
    </reaction>
</comment>
<proteinExistence type="inferred from homology"/>
<dbReference type="AlphaFoldDB" id="A0A1Y2CMS7"/>
<evidence type="ECO:0000256" key="1">
    <source>
        <dbReference type="ARBA" id="ARBA00022741"/>
    </source>
</evidence>
<name>A0A1Y2CMS7_9FUNG</name>
<dbReference type="CDD" id="cd18787">
    <property type="entry name" value="SF2_C_DEAD"/>
    <property type="match status" value="1"/>
</dbReference>
<comment type="caution">
    <text evidence="9">The sequence shown here is derived from an EMBL/GenBank/DDBJ whole genome shotgun (WGS) entry which is preliminary data.</text>
</comment>
<evidence type="ECO:0000256" key="5">
    <source>
        <dbReference type="RuleBase" id="RU365068"/>
    </source>
</evidence>
<dbReference type="PROSITE" id="PS51192">
    <property type="entry name" value="HELICASE_ATP_BIND_1"/>
    <property type="match status" value="1"/>
</dbReference>
<dbReference type="InterPro" id="IPR001650">
    <property type="entry name" value="Helicase_C-like"/>
</dbReference>
<dbReference type="GO" id="GO:0016787">
    <property type="term" value="F:hydrolase activity"/>
    <property type="evidence" value="ECO:0007669"/>
    <property type="project" value="UniProtKB-KW"/>
</dbReference>
<evidence type="ECO:0000256" key="4">
    <source>
        <dbReference type="ARBA" id="ARBA00022884"/>
    </source>
</evidence>
<evidence type="ECO:0000259" key="7">
    <source>
        <dbReference type="PROSITE" id="PS51192"/>
    </source>
</evidence>
<evidence type="ECO:0000313" key="9">
    <source>
        <dbReference type="EMBL" id="ORY48329.1"/>
    </source>
</evidence>
<evidence type="ECO:0000259" key="8">
    <source>
        <dbReference type="PROSITE" id="PS51194"/>
    </source>
</evidence>
<comment type="similarity">
    <text evidence="5">Belongs to the DEAD box helicase family.</text>
</comment>
<feature type="domain" description="Helicase C-terminal" evidence="8">
    <location>
        <begin position="325"/>
        <end position="508"/>
    </location>
</feature>
<dbReference type="SMART" id="SM00490">
    <property type="entry name" value="HELICc"/>
    <property type="match status" value="1"/>
</dbReference>
<dbReference type="Pfam" id="PF00270">
    <property type="entry name" value="DEAD"/>
    <property type="match status" value="1"/>
</dbReference>
<dbReference type="InterPro" id="IPR014001">
    <property type="entry name" value="Helicase_ATP-bd"/>
</dbReference>
<protein>
    <recommendedName>
        <fullName evidence="5">ATP-dependent RNA helicase</fullName>
        <ecNumber evidence="5">3.6.4.13</ecNumber>
    </recommendedName>
</protein>
<dbReference type="Gene3D" id="3.40.50.300">
    <property type="entry name" value="P-loop containing nucleotide triphosphate hydrolases"/>
    <property type="match status" value="2"/>
</dbReference>
<gene>
    <name evidence="9" type="ORF">BCR33DRAFT_848335</name>
</gene>
<dbReference type="OrthoDB" id="193716at2759"/>
<evidence type="ECO:0000256" key="3">
    <source>
        <dbReference type="ARBA" id="ARBA00022840"/>
    </source>
</evidence>
<keyword evidence="3 5" id="KW-0067">ATP-binding</keyword>
<sequence>MHPQLVRSLTCRTSPLRLHRFSIQVRLDSTWSTHPSLAATPSLKTSLQSNFGYDQMTPVQKQVLDAVHGSEAAGKRRDMLVRAKTGTGKTLAFLVAAIQLVLKNPVKPTGVSILVFSPTRELAVQTANEARRLLDIDLHRKHSHHPAHGHNVTVIVGGESKGRQIDGIQNLKHVEYNPKNKFKRKSEADSITGGIEVVVATPGRLEDLLNTVEPVRKRLQDVQVVIFDEADQLLDMGFQSTIQSILQHIPTPQNRHTFMFSATLSSPSIRALASTQLVNKPVHEIDTTNDATTPAGTQTTDLHAHIPQTYALAEYKHWPYLLTKLIKTHVETLPQKTTTTTTSTTTPPQPRIILFCNTSKQAAYFSKLLTRLPSFRSASESGRLKPLPTHINIYELHARLEQSRRARVSDAFRANTTSPSVLVTTDVSARGVDYPDVSLVVQVGPPSSFEQYVHRVGRTGRAGKSGEGVLLVDPYEKGFMRGMDDGVVGSEVIDSWVESEDPKDLALRESVEKAGRDVVAEVEGVEDSYFALLGFYTQQKFVNKAGVGLAAQRYARDLLLLNETPSLSLRLAQQMGLTNVKGIHVRGGGSFSDSEDSPKPRKFSARGDKGGFKGKYESDDRAGNKSSKGNARPWEKRGGR</sequence>
<accession>A0A1Y2CMS7</accession>
<dbReference type="GO" id="GO:0003724">
    <property type="term" value="F:RNA helicase activity"/>
    <property type="evidence" value="ECO:0007669"/>
    <property type="project" value="UniProtKB-EC"/>
</dbReference>
<evidence type="ECO:0000256" key="6">
    <source>
        <dbReference type="SAM" id="MobiDB-lite"/>
    </source>
</evidence>
<feature type="domain" description="Helicase ATP-binding" evidence="7">
    <location>
        <begin position="70"/>
        <end position="282"/>
    </location>
</feature>
<dbReference type="STRING" id="329046.A0A1Y2CMS7"/>
<dbReference type="InterPro" id="IPR011545">
    <property type="entry name" value="DEAD/DEAH_box_helicase_dom"/>
</dbReference>
<comment type="domain">
    <text evidence="5">The Q motif is unique to and characteristic of the DEAD box family of RNA helicases and controls ATP binding and hydrolysis.</text>
</comment>
<dbReference type="EMBL" id="MCGO01000012">
    <property type="protein sequence ID" value="ORY48329.1"/>
    <property type="molecule type" value="Genomic_DNA"/>
</dbReference>
<dbReference type="EC" id="3.6.4.13" evidence="5"/>
<keyword evidence="10" id="KW-1185">Reference proteome</keyword>